<dbReference type="PANTHER" id="PTHR18884">
    <property type="entry name" value="SEPTIN"/>
    <property type="match status" value="1"/>
</dbReference>
<dbReference type="VEuPathDB" id="MicrosporidiaDB:NBO_71g0004"/>
<dbReference type="GO" id="GO:0005525">
    <property type="term" value="F:GTP binding"/>
    <property type="evidence" value="ECO:0007669"/>
    <property type="project" value="UniProtKB-KW"/>
</dbReference>
<protein>
    <submittedName>
        <fullName evidence="3">Septin 3</fullName>
    </submittedName>
</protein>
<organism evidence="3">
    <name type="scientific">Nosema bombycis</name>
    <name type="common">Microsporidian parasite</name>
    <name type="synonym">Pebrine of silkworm</name>
    <dbReference type="NCBI Taxonomy" id="27978"/>
    <lineage>
        <taxon>Eukaryota</taxon>
        <taxon>Fungi</taxon>
        <taxon>Fungi incertae sedis</taxon>
        <taxon>Microsporidia</taxon>
        <taxon>Nosematidae</taxon>
        <taxon>Nosema</taxon>
    </lineage>
</organism>
<evidence type="ECO:0000259" key="2">
    <source>
        <dbReference type="PROSITE" id="PS51719"/>
    </source>
</evidence>
<dbReference type="InterPro" id="IPR030379">
    <property type="entry name" value="G_SEPTIN_dom"/>
</dbReference>
<keyword evidence="1" id="KW-0547">Nucleotide-binding</keyword>
<sequence>MRIPTFEQDLGEKILDISIGFSGVPDLIRERSIKNGFEINVLVLGRRGLGSSTLVNSLFGAPIVQKDRPNALSVTKNEIIENGISLETTTITYHNDNVLNVLEYIDSLNMDYFEREQGPYRIYKDNRVHVCLYLIPSDHLSFNEIETMQKVSQVCNFIPIISKADMYTPEELSSRKSEINNLIGENNISCFTPQPIETDEEHFNEIKSIVESMPFGVIASETVFDYEGEIIRGRKYPWGFINIENEEGNDFKKLQKLIIYSHLDDLIHKTDTFYYNTFRKSALEREKSSESIQMARYNKLKNEMENVIREKYDQCIEDLKREEHELDLLYNKKVENHFSVGGSINEGSPSVTN</sequence>
<reference evidence="3" key="1">
    <citation type="submission" date="2019-07" db="EMBL/GenBank/DDBJ databases">
        <title>Septin homologs cooperating in the proliferative stage of microsporidia Nosema bombycis.</title>
        <authorList>
            <person name="Huang J."/>
            <person name="Chen J."/>
            <person name="Liu F."/>
            <person name="He Q."/>
            <person name="Wu Y."/>
            <person name="Long M."/>
            <person name="Pan G."/>
            <person name="Li T."/>
            <person name="Zhou Z."/>
        </authorList>
    </citation>
    <scope>NUCLEOTIDE SEQUENCE</scope>
    <source>
        <strain evidence="3">CQ1</strain>
    </source>
</reference>
<dbReference type="EMBL" id="MN186043">
    <property type="protein sequence ID" value="QIE05308.1"/>
    <property type="molecule type" value="mRNA"/>
</dbReference>
<proteinExistence type="evidence at transcript level"/>
<keyword evidence="1" id="KW-0342">GTP-binding</keyword>
<dbReference type="PROSITE" id="PS51719">
    <property type="entry name" value="G_SEPTIN"/>
    <property type="match status" value="1"/>
</dbReference>
<dbReference type="VEuPathDB" id="MicrosporidiaDB:NBO_71g0005"/>
<evidence type="ECO:0000313" key="3">
    <source>
        <dbReference type="EMBL" id="QIE05308.1"/>
    </source>
</evidence>
<feature type="domain" description="Septin-type G" evidence="2">
    <location>
        <begin position="1"/>
        <end position="285"/>
    </location>
</feature>
<dbReference type="Gene3D" id="3.40.50.300">
    <property type="entry name" value="P-loop containing nucleotide triphosphate hydrolases"/>
    <property type="match status" value="1"/>
</dbReference>
<name>A0A6G6CSV4_NOSBO</name>
<dbReference type="SUPFAM" id="SSF52540">
    <property type="entry name" value="P-loop containing nucleoside triphosphate hydrolases"/>
    <property type="match status" value="1"/>
</dbReference>
<evidence type="ECO:0000256" key="1">
    <source>
        <dbReference type="RuleBase" id="RU004560"/>
    </source>
</evidence>
<dbReference type="InterPro" id="IPR027417">
    <property type="entry name" value="P-loop_NTPase"/>
</dbReference>
<dbReference type="AlphaFoldDB" id="A0A6G6CSV4"/>
<dbReference type="Pfam" id="PF00735">
    <property type="entry name" value="Septin"/>
    <property type="match status" value="1"/>
</dbReference>
<comment type="similarity">
    <text evidence="1">Belongs to the TRAFAC class TrmE-Era-EngA-EngB-Septin-like GTPase superfamily. Septin GTPase family.</text>
</comment>
<accession>A0A6G6CSV4</accession>